<dbReference type="EMBL" id="GBRH01199780">
    <property type="protein sequence ID" value="JAD98115.1"/>
    <property type="molecule type" value="Transcribed_RNA"/>
</dbReference>
<sequence length="46" mass="5157">MTELGDLLTNCRTTVAPSKSCMHLIRRDEASETICSSFRGNKWLAL</sequence>
<name>A0A0A9EJX3_ARUDO</name>
<protein>
    <submittedName>
        <fullName evidence="1">Uncharacterized protein</fullName>
    </submittedName>
</protein>
<organism evidence="1">
    <name type="scientific">Arundo donax</name>
    <name type="common">Giant reed</name>
    <name type="synonym">Donax arundinaceus</name>
    <dbReference type="NCBI Taxonomy" id="35708"/>
    <lineage>
        <taxon>Eukaryota</taxon>
        <taxon>Viridiplantae</taxon>
        <taxon>Streptophyta</taxon>
        <taxon>Embryophyta</taxon>
        <taxon>Tracheophyta</taxon>
        <taxon>Spermatophyta</taxon>
        <taxon>Magnoliopsida</taxon>
        <taxon>Liliopsida</taxon>
        <taxon>Poales</taxon>
        <taxon>Poaceae</taxon>
        <taxon>PACMAD clade</taxon>
        <taxon>Arundinoideae</taxon>
        <taxon>Arundineae</taxon>
        <taxon>Arundo</taxon>
    </lineage>
</organism>
<reference evidence="1" key="2">
    <citation type="journal article" date="2015" name="Data Brief">
        <title>Shoot transcriptome of the giant reed, Arundo donax.</title>
        <authorList>
            <person name="Barrero R.A."/>
            <person name="Guerrero F.D."/>
            <person name="Moolhuijzen P."/>
            <person name="Goolsby J.A."/>
            <person name="Tidwell J."/>
            <person name="Bellgard S.E."/>
            <person name="Bellgard M.I."/>
        </authorList>
    </citation>
    <scope>NUCLEOTIDE SEQUENCE</scope>
    <source>
        <tissue evidence="1">Shoot tissue taken approximately 20 cm above the soil surface</tissue>
    </source>
</reference>
<reference evidence="1" key="1">
    <citation type="submission" date="2014-09" db="EMBL/GenBank/DDBJ databases">
        <authorList>
            <person name="Magalhaes I.L.F."/>
            <person name="Oliveira U."/>
            <person name="Santos F.R."/>
            <person name="Vidigal T.H.D.A."/>
            <person name="Brescovit A.D."/>
            <person name="Santos A.J."/>
        </authorList>
    </citation>
    <scope>NUCLEOTIDE SEQUENCE</scope>
    <source>
        <tissue evidence="1">Shoot tissue taken approximately 20 cm above the soil surface</tissue>
    </source>
</reference>
<dbReference type="AlphaFoldDB" id="A0A0A9EJX3"/>
<proteinExistence type="predicted"/>
<accession>A0A0A9EJX3</accession>
<evidence type="ECO:0000313" key="1">
    <source>
        <dbReference type="EMBL" id="JAD98115.1"/>
    </source>
</evidence>